<feature type="transmembrane region" description="Helical" evidence="10">
    <location>
        <begin position="35"/>
        <end position="65"/>
    </location>
</feature>
<keyword evidence="7" id="KW-0862">Zinc</keyword>
<dbReference type="GO" id="GO:0005737">
    <property type="term" value="C:cytoplasm"/>
    <property type="evidence" value="ECO:0007669"/>
    <property type="project" value="TreeGrafter"/>
</dbReference>
<dbReference type="PANTHER" id="PTHR15710:SF243">
    <property type="entry name" value="E3 UBIQUITIN-PROTEIN LIGASE PRAJA-2 ISOFORM X1"/>
    <property type="match status" value="1"/>
</dbReference>
<keyword evidence="6" id="KW-0833">Ubl conjugation pathway</keyword>
<sequence length="381" mass="43361">MVFFFIGGPMGMFGGIPLGGLGGARFDNSEAQGTLLASLVLFGLSVVTASSYPFIVPMITLFMHFCPDQFDRLRSMLNTKLAAVVAVVVLSMFLSFGLEDTTSDVVFGEPERHVNLDIDERNYRSRQQTMEGSVDGYDGTLTSSVWVDFFVSMFLMSIMFFVPMGWSYIHSFILRVLPEQQRESFRRWTESFRPAPSPRGSRPTSRSAIEKLDDIVIEEKHLITENSPTGIMCPVCLDAMKLGEKVKRLPCKHFFHPQCVLPWLEKHNSCPTCRHELETNDPAYEYERQARQRREETTRGATTPRPESSARSTGWTAPMPESSPREPGPTREQQSYYQRERERLLGLSVVELKAQARRQNISLIGCVEKRELVERILNRIV</sequence>
<dbReference type="EMBL" id="HBHK01024451">
    <property type="protein sequence ID" value="CAD9703792.1"/>
    <property type="molecule type" value="Transcribed_RNA"/>
</dbReference>
<evidence type="ECO:0000259" key="11">
    <source>
        <dbReference type="PROSITE" id="PS50089"/>
    </source>
</evidence>
<feature type="transmembrane region" description="Helical" evidence="10">
    <location>
        <begin position="77"/>
        <end position="98"/>
    </location>
</feature>
<dbReference type="CDD" id="cd16667">
    <property type="entry name" value="RING-H2_RNF126-like"/>
    <property type="match status" value="1"/>
</dbReference>
<keyword evidence="10" id="KW-0472">Membrane</keyword>
<evidence type="ECO:0000256" key="6">
    <source>
        <dbReference type="ARBA" id="ARBA00022786"/>
    </source>
</evidence>
<gene>
    <name evidence="12" type="ORF">QSP1433_LOCUS15414</name>
</gene>
<dbReference type="InterPro" id="IPR013083">
    <property type="entry name" value="Znf_RING/FYVE/PHD"/>
</dbReference>
<evidence type="ECO:0000256" key="10">
    <source>
        <dbReference type="SAM" id="Phobius"/>
    </source>
</evidence>
<dbReference type="GO" id="GO:0008270">
    <property type="term" value="F:zinc ion binding"/>
    <property type="evidence" value="ECO:0007669"/>
    <property type="project" value="UniProtKB-KW"/>
</dbReference>
<evidence type="ECO:0000256" key="1">
    <source>
        <dbReference type="ARBA" id="ARBA00000900"/>
    </source>
</evidence>
<evidence type="ECO:0000256" key="3">
    <source>
        <dbReference type="ARBA" id="ARBA00022679"/>
    </source>
</evidence>
<dbReference type="PANTHER" id="PTHR15710">
    <property type="entry name" value="E3 UBIQUITIN-PROTEIN LIGASE PRAJA"/>
    <property type="match status" value="1"/>
</dbReference>
<dbReference type="Gene3D" id="3.30.40.10">
    <property type="entry name" value="Zinc/RING finger domain, C3HC4 (zinc finger)"/>
    <property type="match status" value="1"/>
</dbReference>
<comment type="catalytic activity">
    <reaction evidence="1">
        <text>S-ubiquitinyl-[E2 ubiquitin-conjugating enzyme]-L-cysteine + [acceptor protein]-L-lysine = [E2 ubiquitin-conjugating enzyme]-L-cysteine + N(6)-ubiquitinyl-[acceptor protein]-L-lysine.</text>
        <dbReference type="EC" id="2.3.2.27"/>
    </reaction>
</comment>
<dbReference type="GO" id="GO:0016567">
    <property type="term" value="P:protein ubiquitination"/>
    <property type="evidence" value="ECO:0007669"/>
    <property type="project" value="TreeGrafter"/>
</dbReference>
<evidence type="ECO:0000256" key="5">
    <source>
        <dbReference type="ARBA" id="ARBA00022771"/>
    </source>
</evidence>
<feature type="region of interest" description="Disordered" evidence="9">
    <location>
        <begin position="284"/>
        <end position="336"/>
    </location>
</feature>
<evidence type="ECO:0000256" key="9">
    <source>
        <dbReference type="SAM" id="MobiDB-lite"/>
    </source>
</evidence>
<dbReference type="AlphaFoldDB" id="A0A7S2SLQ4"/>
<dbReference type="InterPro" id="IPR001841">
    <property type="entry name" value="Znf_RING"/>
</dbReference>
<evidence type="ECO:0000256" key="8">
    <source>
        <dbReference type="PROSITE-ProRule" id="PRU00175"/>
    </source>
</evidence>
<name>A0A7S2SLQ4_9STRA</name>
<reference evidence="12" key="1">
    <citation type="submission" date="2021-01" db="EMBL/GenBank/DDBJ databases">
        <authorList>
            <person name="Corre E."/>
            <person name="Pelletier E."/>
            <person name="Niang G."/>
            <person name="Scheremetjew M."/>
            <person name="Finn R."/>
            <person name="Kale V."/>
            <person name="Holt S."/>
            <person name="Cochrane G."/>
            <person name="Meng A."/>
            <person name="Brown T."/>
            <person name="Cohen L."/>
        </authorList>
    </citation>
    <scope>NUCLEOTIDE SEQUENCE</scope>
    <source>
        <strain evidence="12">NY070348D</strain>
    </source>
</reference>
<feature type="domain" description="RING-type" evidence="11">
    <location>
        <begin position="233"/>
        <end position="274"/>
    </location>
</feature>
<proteinExistence type="predicted"/>
<evidence type="ECO:0000256" key="7">
    <source>
        <dbReference type="ARBA" id="ARBA00022833"/>
    </source>
</evidence>
<dbReference type="EC" id="2.3.2.27" evidence="2"/>
<dbReference type="SUPFAM" id="SSF57850">
    <property type="entry name" value="RING/U-box"/>
    <property type="match status" value="1"/>
</dbReference>
<keyword evidence="4" id="KW-0479">Metal-binding</keyword>
<evidence type="ECO:0000256" key="2">
    <source>
        <dbReference type="ARBA" id="ARBA00012483"/>
    </source>
</evidence>
<dbReference type="SMART" id="SM00184">
    <property type="entry name" value="RING"/>
    <property type="match status" value="1"/>
</dbReference>
<organism evidence="12">
    <name type="scientific">Mucochytrium quahogii</name>
    <dbReference type="NCBI Taxonomy" id="96639"/>
    <lineage>
        <taxon>Eukaryota</taxon>
        <taxon>Sar</taxon>
        <taxon>Stramenopiles</taxon>
        <taxon>Bigyra</taxon>
        <taxon>Labyrinthulomycetes</taxon>
        <taxon>Thraustochytrida</taxon>
        <taxon>Thraustochytriidae</taxon>
        <taxon>Mucochytrium</taxon>
    </lineage>
</organism>
<dbReference type="Pfam" id="PF13639">
    <property type="entry name" value="zf-RING_2"/>
    <property type="match status" value="1"/>
</dbReference>
<keyword evidence="3" id="KW-0808">Transferase</keyword>
<evidence type="ECO:0000256" key="4">
    <source>
        <dbReference type="ARBA" id="ARBA00022723"/>
    </source>
</evidence>
<dbReference type="FunFam" id="3.30.40.10:FF:000127">
    <property type="entry name" value="E3 ubiquitin-protein ligase RNF181"/>
    <property type="match status" value="1"/>
</dbReference>
<evidence type="ECO:0000313" key="12">
    <source>
        <dbReference type="EMBL" id="CAD9703792.1"/>
    </source>
</evidence>
<keyword evidence="10" id="KW-0812">Transmembrane</keyword>
<keyword evidence="10" id="KW-1133">Transmembrane helix</keyword>
<feature type="transmembrane region" description="Helical" evidence="10">
    <location>
        <begin position="149"/>
        <end position="177"/>
    </location>
</feature>
<dbReference type="PROSITE" id="PS50089">
    <property type="entry name" value="ZF_RING_2"/>
    <property type="match status" value="1"/>
</dbReference>
<accession>A0A7S2SLQ4</accession>
<protein>
    <recommendedName>
        <fullName evidence="2">RING-type E3 ubiquitin transferase</fullName>
        <ecNumber evidence="2">2.3.2.27</ecNumber>
    </recommendedName>
</protein>
<feature type="compositionally biased region" description="Basic and acidic residues" evidence="9">
    <location>
        <begin position="285"/>
        <end position="298"/>
    </location>
</feature>
<dbReference type="GO" id="GO:0061630">
    <property type="term" value="F:ubiquitin protein ligase activity"/>
    <property type="evidence" value="ECO:0007669"/>
    <property type="project" value="UniProtKB-EC"/>
</dbReference>
<keyword evidence="5 8" id="KW-0863">Zinc-finger</keyword>